<dbReference type="Pfam" id="PF01370">
    <property type="entry name" value="Epimerase"/>
    <property type="match status" value="1"/>
</dbReference>
<feature type="domain" description="NAD-dependent epimerase/dehydratase" evidence="4">
    <location>
        <begin position="26"/>
        <end position="187"/>
    </location>
</feature>
<evidence type="ECO:0000256" key="1">
    <source>
        <dbReference type="ARBA" id="ARBA00007637"/>
    </source>
</evidence>
<dbReference type="InterPro" id="IPR001509">
    <property type="entry name" value="Epimerase_deHydtase"/>
</dbReference>
<dbReference type="GO" id="GO:0016491">
    <property type="term" value="F:oxidoreductase activity"/>
    <property type="evidence" value="ECO:0007669"/>
    <property type="project" value="UniProtKB-KW"/>
</dbReference>
<dbReference type="InterPro" id="IPR036291">
    <property type="entry name" value="NAD(P)-bd_dom_sf"/>
</dbReference>
<dbReference type="Proteomes" id="UP000294723">
    <property type="component" value="Unassembled WGS sequence"/>
</dbReference>
<keyword evidence="3" id="KW-0520">NAD</keyword>
<evidence type="ECO:0000256" key="3">
    <source>
        <dbReference type="ARBA" id="ARBA00023027"/>
    </source>
</evidence>
<dbReference type="EMBL" id="SMLA01000022">
    <property type="protein sequence ID" value="TDD87623.1"/>
    <property type="molecule type" value="Genomic_DNA"/>
</dbReference>
<dbReference type="AlphaFoldDB" id="A0A4R5BQD6"/>
<evidence type="ECO:0000313" key="6">
    <source>
        <dbReference type="Proteomes" id="UP000294723"/>
    </source>
</evidence>
<keyword evidence="2" id="KW-0560">Oxidoreductase</keyword>
<name>A0A4R5BQD6_9PSEU</name>
<sequence>MSTSVRRGTTHPEFLGAKGNALSERILITGAAGGIGTLMRPRLRREGRTLRLLDIARPAPAADGEAVEIVEGSVTDPEAMSRACSDVDAVVHLGGHSRESSWAETLSVNIDGTRTTLEAARRTGVRRVVLASSNHVAGFRSTAEAATLAADSPPRPDTYYGVSKAAMEALGSLYHSRFGIDVICIRIGACFETVGDERGLGLWLSPDDCARLLEACLSHPSPGYRVIWGVSDNARRPVPLTEAAELGYASRDDAEAVFASHVVASTSHRLLGGPFTSDPLGEPN</sequence>
<dbReference type="PANTHER" id="PTHR43103:SF5">
    <property type="entry name" value="4-EPIMERASE, PUTATIVE (AFU_ORTHOLOGUE AFUA_7G00360)-RELATED"/>
    <property type="match status" value="1"/>
</dbReference>
<dbReference type="Gene3D" id="3.40.50.720">
    <property type="entry name" value="NAD(P)-binding Rossmann-like Domain"/>
    <property type="match status" value="1"/>
</dbReference>
<dbReference type="PANTHER" id="PTHR43103">
    <property type="entry name" value="NUCLEOSIDE-DIPHOSPHATE-SUGAR EPIMERASE"/>
    <property type="match status" value="1"/>
</dbReference>
<reference evidence="5 6" key="1">
    <citation type="submission" date="2019-03" db="EMBL/GenBank/DDBJ databases">
        <title>Draft genome sequences of novel Actinobacteria.</title>
        <authorList>
            <person name="Sahin N."/>
            <person name="Ay H."/>
            <person name="Saygin H."/>
        </authorList>
    </citation>
    <scope>NUCLEOTIDE SEQUENCE [LARGE SCALE GENOMIC DNA]</scope>
    <source>
        <strain evidence="5 6">5K548</strain>
    </source>
</reference>
<evidence type="ECO:0000313" key="5">
    <source>
        <dbReference type="EMBL" id="TDD87623.1"/>
    </source>
</evidence>
<gene>
    <name evidence="5" type="ORF">E1202_16405</name>
</gene>
<keyword evidence="6" id="KW-1185">Reference proteome</keyword>
<protein>
    <submittedName>
        <fullName evidence="5">NAD(P)-dependent oxidoreductase</fullName>
    </submittedName>
</protein>
<dbReference type="SUPFAM" id="SSF51735">
    <property type="entry name" value="NAD(P)-binding Rossmann-fold domains"/>
    <property type="match status" value="1"/>
</dbReference>
<accession>A0A4R5BQD6</accession>
<evidence type="ECO:0000259" key="4">
    <source>
        <dbReference type="Pfam" id="PF01370"/>
    </source>
</evidence>
<comment type="caution">
    <text evidence="5">The sequence shown here is derived from an EMBL/GenBank/DDBJ whole genome shotgun (WGS) entry which is preliminary data.</text>
</comment>
<proteinExistence type="inferred from homology"/>
<organism evidence="5 6">
    <name type="scientific">Saccharopolyspora karakumensis</name>
    <dbReference type="NCBI Taxonomy" id="2530386"/>
    <lineage>
        <taxon>Bacteria</taxon>
        <taxon>Bacillati</taxon>
        <taxon>Actinomycetota</taxon>
        <taxon>Actinomycetes</taxon>
        <taxon>Pseudonocardiales</taxon>
        <taxon>Pseudonocardiaceae</taxon>
        <taxon>Saccharopolyspora</taxon>
    </lineage>
</organism>
<comment type="similarity">
    <text evidence="1">Belongs to the NAD(P)-dependent epimerase/dehydratase family.</text>
</comment>
<evidence type="ECO:0000256" key="2">
    <source>
        <dbReference type="ARBA" id="ARBA00023002"/>
    </source>
</evidence>